<accession>A0ACB7TED9</accession>
<comment type="caution">
    <text evidence="1">The sequence shown here is derived from an EMBL/GenBank/DDBJ whole genome shotgun (WGS) entry which is preliminary data.</text>
</comment>
<proteinExistence type="predicted"/>
<sequence>MESQQSPSDDPLILWLTGGPGCSALSAVATELGAFRIGPLGVNVTVNPYSWNNVANVLFLEAPAGVGFSYDPSGVYYSDDTKATEDNYLALLDFFEKFPQFKRNDFYAMGDSYGGIFVSLIMQRIMKEPQGINVKVNSDCICEEPHPAYMLAVRYRKPLLAVTFKRYTICSLCGSIQDLNYTSRDQKAEGAGRGFDGQVGTEASVEETDLEISWNGQNLRNSFYEQRIQTVLSLQQPISEYKMWRAGPVIAGFVQTFSKNVTFATVKVTL</sequence>
<reference evidence="1" key="1">
    <citation type="submission" date="2020-05" db="EMBL/GenBank/DDBJ databases">
        <title>Large-scale comparative analyses of tick genomes elucidate their genetic diversity and vector capacities.</title>
        <authorList>
            <person name="Jia N."/>
            <person name="Wang J."/>
            <person name="Shi W."/>
            <person name="Du L."/>
            <person name="Sun Y."/>
            <person name="Zhan W."/>
            <person name="Jiang J."/>
            <person name="Wang Q."/>
            <person name="Zhang B."/>
            <person name="Ji P."/>
            <person name="Sakyi L.B."/>
            <person name="Cui X."/>
            <person name="Yuan T."/>
            <person name="Jiang B."/>
            <person name="Yang W."/>
            <person name="Lam T.T.-Y."/>
            <person name="Chang Q."/>
            <person name="Ding S."/>
            <person name="Wang X."/>
            <person name="Zhu J."/>
            <person name="Ruan X."/>
            <person name="Zhao L."/>
            <person name="Wei J."/>
            <person name="Que T."/>
            <person name="Du C."/>
            <person name="Cheng J."/>
            <person name="Dai P."/>
            <person name="Han X."/>
            <person name="Huang E."/>
            <person name="Gao Y."/>
            <person name="Liu J."/>
            <person name="Shao H."/>
            <person name="Ye R."/>
            <person name="Li L."/>
            <person name="Wei W."/>
            <person name="Wang X."/>
            <person name="Wang C."/>
            <person name="Yang T."/>
            <person name="Huo Q."/>
            <person name="Li W."/>
            <person name="Guo W."/>
            <person name="Chen H."/>
            <person name="Zhou L."/>
            <person name="Ni X."/>
            <person name="Tian J."/>
            <person name="Zhou Y."/>
            <person name="Sheng Y."/>
            <person name="Liu T."/>
            <person name="Pan Y."/>
            <person name="Xia L."/>
            <person name="Li J."/>
            <person name="Zhao F."/>
            <person name="Cao W."/>
        </authorList>
    </citation>
    <scope>NUCLEOTIDE SEQUENCE</scope>
    <source>
        <strain evidence="1">Hyas-2018</strain>
    </source>
</reference>
<name>A0ACB7TED9_HYAAI</name>
<protein>
    <submittedName>
        <fullName evidence="1">Uncharacterized protein</fullName>
    </submittedName>
</protein>
<keyword evidence="2" id="KW-1185">Reference proteome</keyword>
<evidence type="ECO:0000313" key="2">
    <source>
        <dbReference type="Proteomes" id="UP000821845"/>
    </source>
</evidence>
<dbReference type="EMBL" id="CM023481">
    <property type="protein sequence ID" value="KAH6945323.1"/>
    <property type="molecule type" value="Genomic_DNA"/>
</dbReference>
<dbReference type="Proteomes" id="UP000821845">
    <property type="component" value="Chromosome 1"/>
</dbReference>
<organism evidence="1 2">
    <name type="scientific">Hyalomma asiaticum</name>
    <name type="common">Tick</name>
    <dbReference type="NCBI Taxonomy" id="266040"/>
    <lineage>
        <taxon>Eukaryota</taxon>
        <taxon>Metazoa</taxon>
        <taxon>Ecdysozoa</taxon>
        <taxon>Arthropoda</taxon>
        <taxon>Chelicerata</taxon>
        <taxon>Arachnida</taxon>
        <taxon>Acari</taxon>
        <taxon>Parasitiformes</taxon>
        <taxon>Ixodida</taxon>
        <taxon>Ixodoidea</taxon>
        <taxon>Ixodidae</taxon>
        <taxon>Hyalomminae</taxon>
        <taxon>Hyalomma</taxon>
    </lineage>
</organism>
<gene>
    <name evidence="1" type="ORF">HPB50_007877</name>
</gene>
<evidence type="ECO:0000313" key="1">
    <source>
        <dbReference type="EMBL" id="KAH6945323.1"/>
    </source>
</evidence>